<dbReference type="EMBL" id="MLCB01000009">
    <property type="protein sequence ID" value="OJI95655.1"/>
    <property type="molecule type" value="Genomic_DNA"/>
</dbReference>
<dbReference type="STRING" id="696762.PFRI_01030"/>
<evidence type="ECO:0000313" key="4">
    <source>
        <dbReference type="EMBL" id="OJI95655.1"/>
    </source>
</evidence>
<reference evidence="4 5" key="1">
    <citation type="submission" date="2016-10" db="EMBL/GenBank/DDBJ databases">
        <title>Genome sequence of Planktotalea frisia SH6-1.</title>
        <authorList>
            <person name="Poehlein A."/>
            <person name="Bakenhus I."/>
            <person name="Voget S."/>
            <person name="Brinkhoff T."/>
            <person name="Simon M."/>
        </authorList>
    </citation>
    <scope>NUCLEOTIDE SEQUENCE [LARGE SCALE GENOMIC DNA]</scope>
    <source>
        <strain evidence="4 5">SH6-1</strain>
    </source>
</reference>
<keyword evidence="1 2" id="KW-0129">CBS domain</keyword>
<evidence type="ECO:0000259" key="3">
    <source>
        <dbReference type="PROSITE" id="PS51371"/>
    </source>
</evidence>
<dbReference type="PROSITE" id="PS51371">
    <property type="entry name" value="CBS"/>
    <property type="match status" value="2"/>
</dbReference>
<dbReference type="SMART" id="SM00116">
    <property type="entry name" value="CBS"/>
    <property type="match status" value="2"/>
</dbReference>
<feature type="domain" description="CBS" evidence="3">
    <location>
        <begin position="76"/>
        <end position="132"/>
    </location>
</feature>
<dbReference type="AlphaFoldDB" id="A0A1L9P2A2"/>
<dbReference type="InterPro" id="IPR051257">
    <property type="entry name" value="Diverse_CBS-Domain"/>
</dbReference>
<evidence type="ECO:0000256" key="1">
    <source>
        <dbReference type="ARBA" id="ARBA00023122"/>
    </source>
</evidence>
<name>A0A1L9P2A2_9RHOB</name>
<gene>
    <name evidence="4" type="primary">guaB_1</name>
    <name evidence="4" type="ORF">PFRI_01030</name>
</gene>
<evidence type="ECO:0000256" key="2">
    <source>
        <dbReference type="PROSITE-ProRule" id="PRU00703"/>
    </source>
</evidence>
<accession>A0A1L9P2A2</accession>
<dbReference type="Proteomes" id="UP000184514">
    <property type="component" value="Unassembled WGS sequence"/>
</dbReference>
<dbReference type="GO" id="GO:0003938">
    <property type="term" value="F:IMP dehydrogenase activity"/>
    <property type="evidence" value="ECO:0007669"/>
    <property type="project" value="UniProtKB-EC"/>
</dbReference>
<keyword evidence="4" id="KW-0560">Oxidoreductase</keyword>
<dbReference type="Pfam" id="PF00571">
    <property type="entry name" value="CBS"/>
    <property type="match status" value="2"/>
</dbReference>
<dbReference type="PANTHER" id="PTHR43080">
    <property type="entry name" value="CBS DOMAIN-CONTAINING PROTEIN CBSX3, MITOCHONDRIAL"/>
    <property type="match status" value="1"/>
</dbReference>
<protein>
    <submittedName>
        <fullName evidence="4">Inosine-5'-monophosphate dehydrogenase</fullName>
        <ecNumber evidence="4">1.1.1.205</ecNumber>
    </submittedName>
</protein>
<proteinExistence type="predicted"/>
<dbReference type="Gene3D" id="3.10.580.10">
    <property type="entry name" value="CBS-domain"/>
    <property type="match status" value="1"/>
</dbReference>
<keyword evidence="5" id="KW-1185">Reference proteome</keyword>
<dbReference type="InterPro" id="IPR046342">
    <property type="entry name" value="CBS_dom_sf"/>
</dbReference>
<dbReference type="PANTHER" id="PTHR43080:SF2">
    <property type="entry name" value="CBS DOMAIN-CONTAINING PROTEIN"/>
    <property type="match status" value="1"/>
</dbReference>
<comment type="caution">
    <text evidence="4">The sequence shown here is derived from an EMBL/GenBank/DDBJ whole genome shotgun (WGS) entry which is preliminary data.</text>
</comment>
<sequence>MTIKRLLKDLDLRVRTIKPTALISEAIIQLARDDTSALVVTDDNHLVLGILSSSDIVKYLNQNGGPLEQLLVSNLMTHDVISCDATENVERIEQLMIEHQVRHIPVTRDGKLSAVVNTLDVVRFRMQSAEAEAGQLRNYVSGVA</sequence>
<dbReference type="RefSeq" id="WP_072628817.1">
    <property type="nucleotide sequence ID" value="NZ_JABBAN010000072.1"/>
</dbReference>
<dbReference type="SUPFAM" id="SSF54631">
    <property type="entry name" value="CBS-domain pair"/>
    <property type="match status" value="1"/>
</dbReference>
<dbReference type="EC" id="1.1.1.205" evidence="4"/>
<dbReference type="InterPro" id="IPR000644">
    <property type="entry name" value="CBS_dom"/>
</dbReference>
<feature type="domain" description="CBS" evidence="3">
    <location>
        <begin position="10"/>
        <end position="67"/>
    </location>
</feature>
<evidence type="ECO:0000313" key="5">
    <source>
        <dbReference type="Proteomes" id="UP000184514"/>
    </source>
</evidence>
<organism evidence="4 5">
    <name type="scientific">Planktotalea frisia</name>
    <dbReference type="NCBI Taxonomy" id="696762"/>
    <lineage>
        <taxon>Bacteria</taxon>
        <taxon>Pseudomonadati</taxon>
        <taxon>Pseudomonadota</taxon>
        <taxon>Alphaproteobacteria</taxon>
        <taxon>Rhodobacterales</taxon>
        <taxon>Paracoccaceae</taxon>
        <taxon>Planktotalea</taxon>
    </lineage>
</organism>